<evidence type="ECO:0000256" key="6">
    <source>
        <dbReference type="ARBA" id="ARBA00023136"/>
    </source>
</evidence>
<feature type="transmembrane region" description="Helical" evidence="7">
    <location>
        <begin position="178"/>
        <end position="197"/>
    </location>
</feature>
<dbReference type="CDD" id="cd06261">
    <property type="entry name" value="TM_PBP2"/>
    <property type="match status" value="1"/>
</dbReference>
<evidence type="ECO:0000256" key="7">
    <source>
        <dbReference type="RuleBase" id="RU363032"/>
    </source>
</evidence>
<evidence type="ECO:0000313" key="9">
    <source>
        <dbReference type="EMBL" id="CAG7600142.1"/>
    </source>
</evidence>
<dbReference type="PANTHER" id="PTHR43163:SF6">
    <property type="entry name" value="DIPEPTIDE TRANSPORT SYSTEM PERMEASE PROTEIN DPPB-RELATED"/>
    <property type="match status" value="1"/>
</dbReference>
<dbReference type="AlphaFoldDB" id="A0A916NLV6"/>
<dbReference type="PANTHER" id="PTHR43163">
    <property type="entry name" value="DIPEPTIDE TRANSPORT SYSTEM PERMEASE PROTEIN DPPB-RELATED"/>
    <property type="match status" value="1"/>
</dbReference>
<proteinExistence type="inferred from homology"/>
<dbReference type="InterPro" id="IPR045621">
    <property type="entry name" value="BPD_transp_1_N"/>
</dbReference>
<evidence type="ECO:0000256" key="2">
    <source>
        <dbReference type="ARBA" id="ARBA00022448"/>
    </source>
</evidence>
<evidence type="ECO:0000256" key="1">
    <source>
        <dbReference type="ARBA" id="ARBA00004651"/>
    </source>
</evidence>
<keyword evidence="5 7" id="KW-1133">Transmembrane helix</keyword>
<evidence type="ECO:0000256" key="3">
    <source>
        <dbReference type="ARBA" id="ARBA00022475"/>
    </source>
</evidence>
<sequence>MIRRIAVLLGLGALTLLAISVIVFGATQALPGDITVQLLGVQATPEAAEQLKQQLGLDRPVVVQYFAWILGVLQGDFGTSLANQLPVAELMRARLLNTLVLAGISLAITVPLSILVGTIAARYRDSWFDRALVAVTTIISGIPEFVIGILLVSIVLFLKLTAIPPVSTLDPTRTIWEQSSMLILPVVTLVLTAVPLLSRMVRSTVVEQLDAEYIVMGRLNGLPTRDLVLRQALPNAFPPLIQSVALVTRYLVAGVVMVEVVFGFPGMGTALIDSVALRDLPTVQFVALALAAVIVAANILADIFATLATPKLRTAIA</sequence>
<comment type="similarity">
    <text evidence="7">Belongs to the binding-protein-dependent transport system permease family.</text>
</comment>
<name>A0A916NLV6_9MICO</name>
<keyword evidence="3" id="KW-1003">Cell membrane</keyword>
<dbReference type="PROSITE" id="PS50928">
    <property type="entry name" value="ABC_TM1"/>
    <property type="match status" value="1"/>
</dbReference>
<feature type="transmembrane region" description="Helical" evidence="7">
    <location>
        <begin position="284"/>
        <end position="308"/>
    </location>
</feature>
<dbReference type="RefSeq" id="WP_218114009.1">
    <property type="nucleotide sequence ID" value="NZ_CAJVAP010000003.1"/>
</dbReference>
<evidence type="ECO:0000313" key="10">
    <source>
        <dbReference type="Proteomes" id="UP000693892"/>
    </source>
</evidence>
<organism evidence="9 10">
    <name type="scientific">Leucobacter soli</name>
    <dbReference type="NCBI Taxonomy" id="2812850"/>
    <lineage>
        <taxon>Bacteria</taxon>
        <taxon>Bacillati</taxon>
        <taxon>Actinomycetota</taxon>
        <taxon>Actinomycetes</taxon>
        <taxon>Micrococcales</taxon>
        <taxon>Microbacteriaceae</taxon>
        <taxon>Leucobacter</taxon>
    </lineage>
</organism>
<protein>
    <submittedName>
        <fullName evidence="9">Glutathione transport system permease protein GsiC</fullName>
    </submittedName>
</protein>
<feature type="transmembrane region" description="Helical" evidence="7">
    <location>
        <begin position="132"/>
        <end position="158"/>
    </location>
</feature>
<keyword evidence="2 7" id="KW-0813">Transport</keyword>
<dbReference type="EMBL" id="CAJVAP010000003">
    <property type="protein sequence ID" value="CAG7600142.1"/>
    <property type="molecule type" value="Genomic_DNA"/>
</dbReference>
<dbReference type="InterPro" id="IPR000515">
    <property type="entry name" value="MetI-like"/>
</dbReference>
<dbReference type="GO" id="GO:0005886">
    <property type="term" value="C:plasma membrane"/>
    <property type="evidence" value="ECO:0007669"/>
    <property type="project" value="UniProtKB-SubCell"/>
</dbReference>
<feature type="domain" description="ABC transmembrane type-1" evidence="8">
    <location>
        <begin position="95"/>
        <end position="301"/>
    </location>
</feature>
<keyword evidence="10" id="KW-1185">Reference proteome</keyword>
<keyword evidence="4 7" id="KW-0812">Transmembrane</keyword>
<accession>A0A916NLV6</accession>
<evidence type="ECO:0000256" key="5">
    <source>
        <dbReference type="ARBA" id="ARBA00022989"/>
    </source>
</evidence>
<dbReference type="GO" id="GO:0071916">
    <property type="term" value="F:dipeptide transmembrane transporter activity"/>
    <property type="evidence" value="ECO:0007669"/>
    <property type="project" value="TreeGrafter"/>
</dbReference>
<reference evidence="9" key="1">
    <citation type="submission" date="2021-06" db="EMBL/GenBank/DDBJ databases">
        <authorList>
            <person name="Criscuolo A."/>
        </authorList>
    </citation>
    <scope>NUCLEOTIDE SEQUENCE</scope>
    <source>
        <strain evidence="9">CIP111803</strain>
    </source>
</reference>
<dbReference type="Proteomes" id="UP000693892">
    <property type="component" value="Unassembled WGS sequence"/>
</dbReference>
<evidence type="ECO:0000256" key="4">
    <source>
        <dbReference type="ARBA" id="ARBA00022692"/>
    </source>
</evidence>
<keyword evidence="6 7" id="KW-0472">Membrane</keyword>
<dbReference type="Pfam" id="PF19300">
    <property type="entry name" value="BPD_transp_1_N"/>
    <property type="match status" value="1"/>
</dbReference>
<comment type="subcellular location">
    <subcellularLocation>
        <location evidence="1 7">Cell membrane</location>
        <topology evidence="1 7">Multi-pass membrane protein</topology>
    </subcellularLocation>
</comment>
<comment type="caution">
    <text evidence="9">The sequence shown here is derived from an EMBL/GenBank/DDBJ whole genome shotgun (WGS) entry which is preliminary data.</text>
</comment>
<dbReference type="Pfam" id="PF00528">
    <property type="entry name" value="BPD_transp_1"/>
    <property type="match status" value="1"/>
</dbReference>
<evidence type="ECO:0000259" key="8">
    <source>
        <dbReference type="PROSITE" id="PS50928"/>
    </source>
</evidence>
<gene>
    <name evidence="9" type="primary">gsiC_1</name>
    <name evidence="9" type="ORF">LEUCIP111803_00359</name>
</gene>
<feature type="transmembrane region" description="Helical" evidence="7">
    <location>
        <begin position="99"/>
        <end position="120"/>
    </location>
</feature>
<feature type="transmembrane region" description="Helical" evidence="7">
    <location>
        <begin position="250"/>
        <end position="272"/>
    </location>
</feature>